<evidence type="ECO:0000256" key="4">
    <source>
        <dbReference type="PROSITE-ProRule" id="PRU00335"/>
    </source>
</evidence>
<feature type="compositionally biased region" description="Basic and acidic residues" evidence="5">
    <location>
        <begin position="231"/>
        <end position="242"/>
    </location>
</feature>
<accession>A0ABN2WNX9</accession>
<proteinExistence type="predicted"/>
<protein>
    <submittedName>
        <fullName evidence="7">TetR/AcrR family transcriptional regulator</fullName>
    </submittedName>
</protein>
<dbReference type="InterPro" id="IPR011075">
    <property type="entry name" value="TetR_C"/>
</dbReference>
<dbReference type="SUPFAM" id="SSF48498">
    <property type="entry name" value="Tetracyclin repressor-like, C-terminal domain"/>
    <property type="match status" value="1"/>
</dbReference>
<dbReference type="Gene3D" id="1.10.357.10">
    <property type="entry name" value="Tetracycline Repressor, domain 2"/>
    <property type="match status" value="1"/>
</dbReference>
<dbReference type="EMBL" id="BAAAPZ010000004">
    <property type="protein sequence ID" value="GAA2095265.1"/>
    <property type="molecule type" value="Genomic_DNA"/>
</dbReference>
<comment type="caution">
    <text evidence="7">The sequence shown here is derived from an EMBL/GenBank/DDBJ whole genome shotgun (WGS) entry which is preliminary data.</text>
</comment>
<evidence type="ECO:0000256" key="3">
    <source>
        <dbReference type="ARBA" id="ARBA00023163"/>
    </source>
</evidence>
<feature type="domain" description="HTH tetR-type" evidence="6">
    <location>
        <begin position="30"/>
        <end position="90"/>
    </location>
</feature>
<evidence type="ECO:0000256" key="1">
    <source>
        <dbReference type="ARBA" id="ARBA00023015"/>
    </source>
</evidence>
<keyword evidence="8" id="KW-1185">Reference proteome</keyword>
<gene>
    <name evidence="7" type="ORF">GCM10009823_14770</name>
</gene>
<dbReference type="InterPro" id="IPR001647">
    <property type="entry name" value="HTH_TetR"/>
</dbReference>
<dbReference type="Pfam" id="PF00440">
    <property type="entry name" value="TetR_N"/>
    <property type="match status" value="1"/>
</dbReference>
<feature type="compositionally biased region" description="Polar residues" evidence="5">
    <location>
        <begin position="1"/>
        <end position="13"/>
    </location>
</feature>
<dbReference type="InterPro" id="IPR009057">
    <property type="entry name" value="Homeodomain-like_sf"/>
</dbReference>
<name>A0ABN2WNX9_9MICO</name>
<evidence type="ECO:0000313" key="8">
    <source>
        <dbReference type="Proteomes" id="UP001500984"/>
    </source>
</evidence>
<dbReference type="PANTHER" id="PTHR47506:SF6">
    <property type="entry name" value="HTH-TYPE TRANSCRIPTIONAL REPRESSOR NEMR"/>
    <property type="match status" value="1"/>
</dbReference>
<dbReference type="PANTHER" id="PTHR47506">
    <property type="entry name" value="TRANSCRIPTIONAL REGULATORY PROTEIN"/>
    <property type="match status" value="1"/>
</dbReference>
<keyword evidence="3" id="KW-0804">Transcription</keyword>
<dbReference type="InterPro" id="IPR036271">
    <property type="entry name" value="Tet_transcr_reg_TetR-rel_C_sf"/>
</dbReference>
<dbReference type="Proteomes" id="UP001500984">
    <property type="component" value="Unassembled WGS sequence"/>
</dbReference>
<evidence type="ECO:0000313" key="7">
    <source>
        <dbReference type="EMBL" id="GAA2095265.1"/>
    </source>
</evidence>
<keyword evidence="1" id="KW-0805">Transcription regulation</keyword>
<dbReference type="RefSeq" id="WP_344336633.1">
    <property type="nucleotide sequence ID" value="NZ_BAAAPZ010000004.1"/>
</dbReference>
<keyword evidence="2 4" id="KW-0238">DNA-binding</keyword>
<dbReference type="PROSITE" id="PS50977">
    <property type="entry name" value="HTH_TETR_2"/>
    <property type="match status" value="1"/>
</dbReference>
<dbReference type="Pfam" id="PF16925">
    <property type="entry name" value="TetR_C_13"/>
    <property type="match status" value="1"/>
</dbReference>
<evidence type="ECO:0000256" key="5">
    <source>
        <dbReference type="SAM" id="MobiDB-lite"/>
    </source>
</evidence>
<evidence type="ECO:0000259" key="6">
    <source>
        <dbReference type="PROSITE" id="PS50977"/>
    </source>
</evidence>
<reference evidence="7 8" key="1">
    <citation type="journal article" date="2019" name="Int. J. Syst. Evol. Microbiol.">
        <title>The Global Catalogue of Microorganisms (GCM) 10K type strain sequencing project: providing services to taxonomists for standard genome sequencing and annotation.</title>
        <authorList>
            <consortium name="The Broad Institute Genomics Platform"/>
            <consortium name="The Broad Institute Genome Sequencing Center for Infectious Disease"/>
            <person name="Wu L."/>
            <person name="Ma J."/>
        </authorList>
    </citation>
    <scope>NUCLEOTIDE SEQUENCE [LARGE SCALE GENOMIC DNA]</scope>
    <source>
        <strain evidence="7 8">JCM 15900</strain>
    </source>
</reference>
<feature type="DNA-binding region" description="H-T-H motif" evidence="4">
    <location>
        <begin position="53"/>
        <end position="72"/>
    </location>
</feature>
<dbReference type="PRINTS" id="PR00455">
    <property type="entry name" value="HTHTETR"/>
</dbReference>
<evidence type="ECO:0000256" key="2">
    <source>
        <dbReference type="ARBA" id="ARBA00023125"/>
    </source>
</evidence>
<dbReference type="SUPFAM" id="SSF46689">
    <property type="entry name" value="Homeodomain-like"/>
    <property type="match status" value="1"/>
</dbReference>
<feature type="region of interest" description="Disordered" evidence="5">
    <location>
        <begin position="220"/>
        <end position="242"/>
    </location>
</feature>
<feature type="region of interest" description="Disordered" evidence="5">
    <location>
        <begin position="1"/>
        <end position="32"/>
    </location>
</feature>
<organism evidence="7 8">
    <name type="scientific">Brevibacterium salitolerans</name>
    <dbReference type="NCBI Taxonomy" id="1403566"/>
    <lineage>
        <taxon>Bacteria</taxon>
        <taxon>Bacillati</taxon>
        <taxon>Actinomycetota</taxon>
        <taxon>Actinomycetes</taxon>
        <taxon>Micrococcales</taxon>
        <taxon>Brevibacteriaceae</taxon>
        <taxon>Brevibacterium</taxon>
    </lineage>
</organism>
<sequence length="242" mass="26286">MTSSSAVLPQENSTVRRKRGRPPKDQSLPGAPRQRMLRAGKAILTEKGLSTVGIEEILTAAGVPKGSFYHYFPSKEAFGLAAVDSYAEYFAAKLDRWFTDASLSPLERLRGFIADATAGMAKYDYRRGCLVGNLGQEMGALPASFRTRIIAALEDWEERTAACLRAAEAAGQIRAGADCRQLAHIFWVGWEGAVLRAKLESRPDALRAFEEGFLTMIGAETALSTPQPTQRGDDAAEKEDGA</sequence>